<name>A0AAD8JTJ9_TARER</name>
<feature type="region of interest" description="Disordered" evidence="1">
    <location>
        <begin position="114"/>
        <end position="145"/>
    </location>
</feature>
<evidence type="ECO:0000256" key="1">
    <source>
        <dbReference type="SAM" id="MobiDB-lite"/>
    </source>
</evidence>
<sequence>MANNNENGSFVPTGWEIVSYDDEEVKKWRNRPDDDVISAEPISYYDPNGMVEIPLPKEKEDGTILDYEQLLKNLKGWTVEKRKRQENDGKGRVDKGAQSNIYLQISQTLKETLRNNGQETDNDASKIGSSSWWSEDGEGINATPKSTRFNAFESDRDAMDLSWRSYRPMPYQASYPPLHQEQSGSSKQVQHAVFADLMRPNEPSPGTMVHGASSSLVNVTMLDEVKMMVQAQVESQIQARVAQEVADQLSPYQEAYRKMAEKLESIRKERAGGGLSPSPSQ</sequence>
<dbReference type="EMBL" id="JAUHHV010000010">
    <property type="protein sequence ID" value="KAK1409628.1"/>
    <property type="molecule type" value="Genomic_DNA"/>
</dbReference>
<comment type="caution">
    <text evidence="2">The sequence shown here is derived from an EMBL/GenBank/DDBJ whole genome shotgun (WGS) entry which is preliminary data.</text>
</comment>
<dbReference type="AlphaFoldDB" id="A0AAD8JTJ9"/>
<dbReference type="Proteomes" id="UP001229421">
    <property type="component" value="Unassembled WGS sequence"/>
</dbReference>
<protein>
    <submittedName>
        <fullName evidence="2">Uncharacterized protein</fullName>
    </submittedName>
</protein>
<keyword evidence="3" id="KW-1185">Reference proteome</keyword>
<organism evidence="2 3">
    <name type="scientific">Tagetes erecta</name>
    <name type="common">African marigold</name>
    <dbReference type="NCBI Taxonomy" id="13708"/>
    <lineage>
        <taxon>Eukaryota</taxon>
        <taxon>Viridiplantae</taxon>
        <taxon>Streptophyta</taxon>
        <taxon>Embryophyta</taxon>
        <taxon>Tracheophyta</taxon>
        <taxon>Spermatophyta</taxon>
        <taxon>Magnoliopsida</taxon>
        <taxon>eudicotyledons</taxon>
        <taxon>Gunneridae</taxon>
        <taxon>Pentapetalae</taxon>
        <taxon>asterids</taxon>
        <taxon>campanulids</taxon>
        <taxon>Asterales</taxon>
        <taxon>Asteraceae</taxon>
        <taxon>Asteroideae</taxon>
        <taxon>Heliantheae alliance</taxon>
        <taxon>Tageteae</taxon>
        <taxon>Tagetes</taxon>
    </lineage>
</organism>
<evidence type="ECO:0000313" key="2">
    <source>
        <dbReference type="EMBL" id="KAK1409628.1"/>
    </source>
</evidence>
<gene>
    <name evidence="2" type="ORF">QVD17_36157</name>
</gene>
<reference evidence="2" key="1">
    <citation type="journal article" date="2023" name="bioRxiv">
        <title>Improved chromosome-level genome assembly for marigold (Tagetes erecta).</title>
        <authorList>
            <person name="Jiang F."/>
            <person name="Yuan L."/>
            <person name="Wang S."/>
            <person name="Wang H."/>
            <person name="Xu D."/>
            <person name="Wang A."/>
            <person name="Fan W."/>
        </authorList>
    </citation>
    <scope>NUCLEOTIDE SEQUENCE</scope>
    <source>
        <strain evidence="2">WSJ</strain>
        <tissue evidence="2">Leaf</tissue>
    </source>
</reference>
<accession>A0AAD8JTJ9</accession>
<proteinExistence type="predicted"/>
<evidence type="ECO:0000313" key="3">
    <source>
        <dbReference type="Proteomes" id="UP001229421"/>
    </source>
</evidence>